<proteinExistence type="inferred from homology"/>
<keyword evidence="4" id="KW-1133">Transmembrane helix</keyword>
<comment type="similarity">
    <text evidence="2">Belongs to the bacterial solute-binding protein SsuA/TauA family.</text>
</comment>
<dbReference type="InterPro" id="IPR006311">
    <property type="entry name" value="TAT_signal"/>
</dbReference>
<dbReference type="PANTHER" id="PTHR30024">
    <property type="entry name" value="ALIPHATIC SULFONATES-BINDING PROTEIN-RELATED"/>
    <property type="match status" value="1"/>
</dbReference>
<name>A0A411YBZ6_9ACTN</name>
<dbReference type="Proteomes" id="UP000291469">
    <property type="component" value="Chromosome"/>
</dbReference>
<evidence type="ECO:0000256" key="4">
    <source>
        <dbReference type="SAM" id="Phobius"/>
    </source>
</evidence>
<keyword evidence="4" id="KW-0472">Membrane</keyword>
<dbReference type="GO" id="GO:0042597">
    <property type="term" value="C:periplasmic space"/>
    <property type="evidence" value="ECO:0007669"/>
    <property type="project" value="UniProtKB-SubCell"/>
</dbReference>
<keyword evidence="4" id="KW-0812">Transmembrane</keyword>
<dbReference type="Gene3D" id="3.40.190.10">
    <property type="entry name" value="Periplasmic binding protein-like II"/>
    <property type="match status" value="2"/>
</dbReference>
<dbReference type="AlphaFoldDB" id="A0A411YBZ6"/>
<evidence type="ECO:0000313" key="6">
    <source>
        <dbReference type="EMBL" id="QBI18677.1"/>
    </source>
</evidence>
<feature type="domain" description="SsuA/THI5-like" evidence="5">
    <location>
        <begin position="61"/>
        <end position="264"/>
    </location>
</feature>
<feature type="transmembrane region" description="Helical" evidence="4">
    <location>
        <begin position="20"/>
        <end position="41"/>
    </location>
</feature>
<protein>
    <submittedName>
        <fullName evidence="6">ABC transporter substrate-binding protein</fullName>
    </submittedName>
</protein>
<dbReference type="EMBL" id="CP036402">
    <property type="protein sequence ID" value="QBI18677.1"/>
    <property type="molecule type" value="Genomic_DNA"/>
</dbReference>
<evidence type="ECO:0000256" key="1">
    <source>
        <dbReference type="ARBA" id="ARBA00004418"/>
    </source>
</evidence>
<evidence type="ECO:0000313" key="7">
    <source>
        <dbReference type="Proteomes" id="UP000291469"/>
    </source>
</evidence>
<evidence type="ECO:0000256" key="3">
    <source>
        <dbReference type="ARBA" id="ARBA00022729"/>
    </source>
</evidence>
<keyword evidence="3" id="KW-0732">Signal</keyword>
<reference evidence="6 7" key="1">
    <citation type="submission" date="2019-01" db="EMBL/GenBank/DDBJ databases">
        <title>Egibacter rhizosphaerae EGI 80759T.</title>
        <authorList>
            <person name="Chen D.-D."/>
            <person name="Tian Y."/>
            <person name="Jiao J.-Y."/>
            <person name="Zhang X.-T."/>
            <person name="Zhang Y.-G."/>
            <person name="Zhang Y."/>
            <person name="Xiao M."/>
            <person name="Shu W.-S."/>
            <person name="Li W.-J."/>
        </authorList>
    </citation>
    <scope>NUCLEOTIDE SEQUENCE [LARGE SCALE GENOMIC DNA]</scope>
    <source>
        <strain evidence="6 7">EGI 80759</strain>
    </source>
</reference>
<dbReference type="KEGG" id="erz:ER308_03285"/>
<dbReference type="RefSeq" id="WP_131153675.1">
    <property type="nucleotide sequence ID" value="NZ_CP036402.1"/>
</dbReference>
<dbReference type="PROSITE" id="PS51318">
    <property type="entry name" value="TAT"/>
    <property type="match status" value="1"/>
</dbReference>
<organism evidence="6 7">
    <name type="scientific">Egibacter rhizosphaerae</name>
    <dbReference type="NCBI Taxonomy" id="1670831"/>
    <lineage>
        <taxon>Bacteria</taxon>
        <taxon>Bacillati</taxon>
        <taxon>Actinomycetota</taxon>
        <taxon>Nitriliruptoria</taxon>
        <taxon>Egibacterales</taxon>
        <taxon>Egibacteraceae</taxon>
        <taxon>Egibacter</taxon>
    </lineage>
</organism>
<dbReference type="OrthoDB" id="9806288at2"/>
<evidence type="ECO:0000256" key="2">
    <source>
        <dbReference type="ARBA" id="ARBA00010742"/>
    </source>
</evidence>
<sequence length="345" mass="36647">MLESPLRSRLTGARISRRTLLRGVGALTGGAALAGCGAFGGSERIRLAFCSQLLCVVPYEVTETAGHFADQDLEVELIYSDGGGAAMQALVGGAVDYAATSFDAFAQAAEEAGGVRRFASTGRLPLFALATAPETADEITGIEDLAGRTIGISSLGNADHSILLYLFEQAGIDPDDVEFTQVGTNAYDVVRLGDVEAGMVQEPALSLLRDDGSEVLFNAMDIDDAERFLGGAYEFMGVAVREDEREERGEQMRRLGRALAAGLETTRSLSGRELIDALPGELVAGEDTGLLAEVLEQYQQSLYPDSVEIDPPSVQRAIDSLNASGAVERAYEADDLIDLRILESN</sequence>
<gene>
    <name evidence="6" type="ORF">ER308_03285</name>
</gene>
<dbReference type="Pfam" id="PF09084">
    <property type="entry name" value="NMT1"/>
    <property type="match status" value="1"/>
</dbReference>
<keyword evidence="7" id="KW-1185">Reference proteome</keyword>
<accession>A0A411YBZ6</accession>
<comment type="subcellular location">
    <subcellularLocation>
        <location evidence="1">Periplasm</location>
    </subcellularLocation>
</comment>
<dbReference type="InterPro" id="IPR015168">
    <property type="entry name" value="SsuA/THI5"/>
</dbReference>
<dbReference type="PANTHER" id="PTHR30024:SF47">
    <property type="entry name" value="TAURINE-BINDING PERIPLASMIC PROTEIN"/>
    <property type="match status" value="1"/>
</dbReference>
<dbReference type="SUPFAM" id="SSF53850">
    <property type="entry name" value="Periplasmic binding protein-like II"/>
    <property type="match status" value="1"/>
</dbReference>
<evidence type="ECO:0000259" key="5">
    <source>
        <dbReference type="Pfam" id="PF09084"/>
    </source>
</evidence>